<keyword evidence="1" id="KW-0812">Transmembrane</keyword>
<dbReference type="InterPro" id="IPR056464">
    <property type="entry name" value="DotM_C"/>
</dbReference>
<reference evidence="3 4" key="1">
    <citation type="journal article" date="2019" name="J. Gen. Appl. Microbiol.">
        <title>Aerobic degradation of cis-dichloroethene by the marine bacterium Marinobacter salsuginis strain 5N-3.</title>
        <authorList>
            <person name="Inoue Y."/>
            <person name="Fukunaga Y."/>
            <person name="Katsumata H."/>
            <person name="Ohji S."/>
            <person name="Hosoyama A."/>
            <person name="Mori K."/>
            <person name="Ando K."/>
        </authorList>
    </citation>
    <scope>NUCLEOTIDE SEQUENCE [LARGE SCALE GENOMIC DNA]</scope>
    <source>
        <strain evidence="3 4">NBRC 109114</strain>
    </source>
</reference>
<keyword evidence="1" id="KW-0472">Membrane</keyword>
<feature type="transmembrane region" description="Helical" evidence="1">
    <location>
        <begin position="12"/>
        <end position="35"/>
    </location>
</feature>
<keyword evidence="1" id="KW-1133">Transmembrane helix</keyword>
<evidence type="ECO:0000313" key="3">
    <source>
        <dbReference type="EMBL" id="GBO90199.1"/>
    </source>
</evidence>
<gene>
    <name evidence="3" type="ORF">MSSD14B_38670</name>
</gene>
<comment type="caution">
    <text evidence="3">The sequence shown here is derived from an EMBL/GenBank/DDBJ whole genome shotgun (WGS) entry which is preliminary data.</text>
</comment>
<feature type="domain" description="DotM C-terminal cytoplasmic" evidence="2">
    <location>
        <begin position="255"/>
        <end position="351"/>
    </location>
</feature>
<proteinExistence type="predicted"/>
<dbReference type="AlphaFoldDB" id="A0A5M3Q4Z6"/>
<dbReference type="Pfam" id="PF23127">
    <property type="entry name" value="DotM_C"/>
    <property type="match status" value="1"/>
</dbReference>
<name>A0A5M3Q4Z6_9GAMM</name>
<protein>
    <recommendedName>
        <fullName evidence="2">DotM C-terminal cytoplasmic domain-containing protein</fullName>
    </recommendedName>
</protein>
<sequence length="374" mass="42652">MAQEENRIDKTNTFLTGVIILAMLVGMVAFIMWALQDQMILVWRVLRYYQYSATAYIPLIGPPAGELPQLLEFLKNTPSKDLFVSTMWEIDQHYGRNFGILLAALFLTIGINRVRAGKGATGPELTVESVLKSMSPIFPHLRYIEENSPVGKSIKWDPTPGADNRFAMPLQVFEFAEMKPPPGLEKVLTPEQLKACRPIYEPDTKDFFAAFDKSLARKAFESQMGPPLTTLKDFSEDERKAFNYFRKKLEKKVPKKEVKALILRLEQKHGFVRTFLMSMFEEAKRVGIVTMNDDLLPIMDSDRTLYWALDSVGRDTPWIEAAGPYVHKDMEDLVGIRITEPEVTEAVESLERYLKLDRETAREIAESRGDGGME</sequence>
<evidence type="ECO:0000256" key="1">
    <source>
        <dbReference type="SAM" id="Phobius"/>
    </source>
</evidence>
<evidence type="ECO:0000313" key="4">
    <source>
        <dbReference type="Proteomes" id="UP000387223"/>
    </source>
</evidence>
<dbReference type="Proteomes" id="UP000387223">
    <property type="component" value="Unassembled WGS sequence"/>
</dbReference>
<accession>A0A5M3Q4Z6</accession>
<dbReference type="EMBL" id="BGZI01000035">
    <property type="protein sequence ID" value="GBO90199.1"/>
    <property type="molecule type" value="Genomic_DNA"/>
</dbReference>
<dbReference type="RefSeq" id="WP_136630401.1">
    <property type="nucleotide sequence ID" value="NZ_BGZI01000035.1"/>
</dbReference>
<evidence type="ECO:0000259" key="2">
    <source>
        <dbReference type="Pfam" id="PF23127"/>
    </source>
</evidence>
<organism evidence="3 4">
    <name type="scientific">Marinobacter salsuginis</name>
    <dbReference type="NCBI Taxonomy" id="418719"/>
    <lineage>
        <taxon>Bacteria</taxon>
        <taxon>Pseudomonadati</taxon>
        <taxon>Pseudomonadota</taxon>
        <taxon>Gammaproteobacteria</taxon>
        <taxon>Pseudomonadales</taxon>
        <taxon>Marinobacteraceae</taxon>
        <taxon>Marinobacter</taxon>
    </lineage>
</organism>